<organism evidence="4 5">
    <name type="scientific">Periconia macrospinosa</name>
    <dbReference type="NCBI Taxonomy" id="97972"/>
    <lineage>
        <taxon>Eukaryota</taxon>
        <taxon>Fungi</taxon>
        <taxon>Dikarya</taxon>
        <taxon>Ascomycota</taxon>
        <taxon>Pezizomycotina</taxon>
        <taxon>Dothideomycetes</taxon>
        <taxon>Pleosporomycetidae</taxon>
        <taxon>Pleosporales</taxon>
        <taxon>Massarineae</taxon>
        <taxon>Periconiaceae</taxon>
        <taxon>Periconia</taxon>
    </lineage>
</organism>
<keyword evidence="5" id="KW-1185">Reference proteome</keyword>
<feature type="domain" description="NB-ARC" evidence="2">
    <location>
        <begin position="309"/>
        <end position="472"/>
    </location>
</feature>
<dbReference type="GO" id="GO:0003824">
    <property type="term" value="F:catalytic activity"/>
    <property type="evidence" value="ECO:0007669"/>
    <property type="project" value="InterPro"/>
</dbReference>
<dbReference type="OrthoDB" id="674604at2759"/>
<dbReference type="InterPro" id="IPR035994">
    <property type="entry name" value="Nucleoside_phosphorylase_sf"/>
</dbReference>
<evidence type="ECO:0000259" key="2">
    <source>
        <dbReference type="Pfam" id="PF00931"/>
    </source>
</evidence>
<dbReference type="PANTHER" id="PTHR46082">
    <property type="entry name" value="ATP/GTP-BINDING PROTEIN-RELATED"/>
    <property type="match status" value="1"/>
</dbReference>
<feature type="region of interest" description="Disordered" evidence="1">
    <location>
        <begin position="824"/>
        <end position="847"/>
    </location>
</feature>
<dbReference type="Pfam" id="PF01048">
    <property type="entry name" value="PNP_UDP_1"/>
    <property type="match status" value="1"/>
</dbReference>
<dbReference type="InterPro" id="IPR011990">
    <property type="entry name" value="TPR-like_helical_dom_sf"/>
</dbReference>
<dbReference type="Proteomes" id="UP000244855">
    <property type="component" value="Unassembled WGS sequence"/>
</dbReference>
<dbReference type="SUPFAM" id="SSF48452">
    <property type="entry name" value="TPR-like"/>
    <property type="match status" value="1"/>
</dbReference>
<sequence length="868" mass="97771">MPGMGKVSAASVAASLRSSFIGIKVVLVVGICGGVPFYSRDGNKQEIILGDVIISDAVIQYDFGRKFPDHFQQKHTLKESFGRPNQEIRGLISKLQIRSNLVRFSSKTFQHLEAVQGKLDAQSQYPGAEQDMLYEPFYRHKHRDQPWDVKCDTCARCETKRNPVCDQSRGLSCEKLGCKGKTIPRKRLTCGDHKPNIHIGAIASGDIVMKSGEDRDEIAERAHIIAFEMEGAGVWDNLPCLVIKGVCDYADSHKNKKFQRYAAVTAAACAKAFLEEWAPHQEIDNHGCWLVPFQRNPNFVGRDSLLVKLEEGLLNTGCFSKFAAFGLGGIGKTQVAIELAYRIRKKLPACSVFWVPSADQKAFEGAYRDIGQKLALSGMDNGETDIKKLVKQHLSQATVGQWLMIFDNADDKDVWFSKTSTHPLVDFVPVSSRGCALLTTRNEQVAINFAHKNIIKVDEMDVDTSKQMLRKLLLREETVDDCVTTERLLDKLSFIPLAVAQAAAFLNEYHHEAGIAKYLSLLNNTDEDLIKELTKDFQDDWRYRDQENAVAATWLVSFRNIKKCNPLAADYLSLMSCVNPKNIPRSILPDAMDVEQRKAISTLASYSFITIRVDGTVDVHRLIHTATRNWLQLDCRYEEWVGKALRQLALVFPSSEPDNRQEWRGYRPHVNYAFSRCMDHMDTDRMFLRRYGLCLLQDGKYNAAEKPLTEIMKAFKKDLGAEHPDTLTSMANLASIYRDQGLLEKVAELLTQVMETRQKVLGEEHQDTLNSMNNLALTWKEQGQSEKAIALMEKCVEIGKQALHTDHPFTVSSANTLKEWKMESLASTHNSPSTSTPDPPTSSSTLYSTLQSKTNYISMKQTDLGYII</sequence>
<feature type="compositionally biased region" description="Low complexity" evidence="1">
    <location>
        <begin position="827"/>
        <end position="847"/>
    </location>
</feature>
<accession>A0A2V1CYX8</accession>
<dbReference type="PANTHER" id="PTHR46082:SF6">
    <property type="entry name" value="AAA+ ATPASE DOMAIN-CONTAINING PROTEIN-RELATED"/>
    <property type="match status" value="1"/>
</dbReference>
<dbReference type="AlphaFoldDB" id="A0A2V1CYX8"/>
<dbReference type="SUPFAM" id="SSF53167">
    <property type="entry name" value="Purine and uridine phosphorylases"/>
    <property type="match status" value="1"/>
</dbReference>
<dbReference type="Pfam" id="PF00931">
    <property type="entry name" value="NB-ARC"/>
    <property type="match status" value="1"/>
</dbReference>
<proteinExistence type="predicted"/>
<dbReference type="Gene3D" id="3.40.50.1580">
    <property type="entry name" value="Nucleoside phosphorylase domain"/>
    <property type="match status" value="1"/>
</dbReference>
<name>A0A2V1CYX8_9PLEO</name>
<dbReference type="InterPro" id="IPR027417">
    <property type="entry name" value="P-loop_NTPase"/>
</dbReference>
<dbReference type="GO" id="GO:0009116">
    <property type="term" value="P:nucleoside metabolic process"/>
    <property type="evidence" value="ECO:0007669"/>
    <property type="project" value="InterPro"/>
</dbReference>
<protein>
    <submittedName>
        <fullName evidence="4">Putative kinesin light chain</fullName>
    </submittedName>
</protein>
<feature type="domain" description="Nucleoside phosphorylase" evidence="3">
    <location>
        <begin position="1"/>
        <end position="275"/>
    </location>
</feature>
<dbReference type="Gene3D" id="1.25.40.10">
    <property type="entry name" value="Tetratricopeptide repeat domain"/>
    <property type="match status" value="1"/>
</dbReference>
<evidence type="ECO:0000259" key="3">
    <source>
        <dbReference type="Pfam" id="PF01048"/>
    </source>
</evidence>
<dbReference type="STRING" id="97972.A0A2V1CYX8"/>
<dbReference type="SUPFAM" id="SSF52540">
    <property type="entry name" value="P-loop containing nucleoside triphosphate hydrolases"/>
    <property type="match status" value="1"/>
</dbReference>
<dbReference type="InterPro" id="IPR000845">
    <property type="entry name" value="Nucleoside_phosphorylase_d"/>
</dbReference>
<dbReference type="InterPro" id="IPR002182">
    <property type="entry name" value="NB-ARC"/>
</dbReference>
<reference evidence="4 5" key="1">
    <citation type="journal article" date="2018" name="Sci. Rep.">
        <title>Comparative genomics provides insights into the lifestyle and reveals functional heterogeneity of dark septate endophytic fungi.</title>
        <authorList>
            <person name="Knapp D.G."/>
            <person name="Nemeth J.B."/>
            <person name="Barry K."/>
            <person name="Hainaut M."/>
            <person name="Henrissat B."/>
            <person name="Johnson J."/>
            <person name="Kuo A."/>
            <person name="Lim J.H.P."/>
            <person name="Lipzen A."/>
            <person name="Nolan M."/>
            <person name="Ohm R.A."/>
            <person name="Tamas L."/>
            <person name="Grigoriev I.V."/>
            <person name="Spatafora J.W."/>
            <person name="Nagy L.G."/>
            <person name="Kovacs G.M."/>
        </authorList>
    </citation>
    <scope>NUCLEOTIDE SEQUENCE [LARGE SCALE GENOMIC DNA]</scope>
    <source>
        <strain evidence="4 5">DSE2036</strain>
    </source>
</reference>
<evidence type="ECO:0000313" key="5">
    <source>
        <dbReference type="Proteomes" id="UP000244855"/>
    </source>
</evidence>
<dbReference type="Gene3D" id="3.40.50.300">
    <property type="entry name" value="P-loop containing nucleotide triphosphate hydrolases"/>
    <property type="match status" value="1"/>
</dbReference>
<gene>
    <name evidence="4" type="ORF">DM02DRAFT_647451</name>
</gene>
<evidence type="ECO:0000313" key="4">
    <source>
        <dbReference type="EMBL" id="PVH90952.1"/>
    </source>
</evidence>
<evidence type="ECO:0000256" key="1">
    <source>
        <dbReference type="SAM" id="MobiDB-lite"/>
    </source>
</evidence>
<dbReference type="EMBL" id="KZ806019">
    <property type="protein sequence ID" value="PVH90952.1"/>
    <property type="molecule type" value="Genomic_DNA"/>
</dbReference>
<dbReference type="GO" id="GO:0043531">
    <property type="term" value="F:ADP binding"/>
    <property type="evidence" value="ECO:0007669"/>
    <property type="project" value="InterPro"/>
</dbReference>
<dbReference type="InterPro" id="IPR053137">
    <property type="entry name" value="NLR-like"/>
</dbReference>
<dbReference type="Pfam" id="PF13424">
    <property type="entry name" value="TPR_12"/>
    <property type="match status" value="1"/>
</dbReference>